<gene>
    <name evidence="2" type="ORF">PSNMU_V1.4_AUG-EV-PASAV3_0057910</name>
</gene>
<dbReference type="Proteomes" id="UP000291116">
    <property type="component" value="Unassembled WGS sequence"/>
</dbReference>
<feature type="region of interest" description="Disordered" evidence="1">
    <location>
        <begin position="520"/>
        <end position="550"/>
    </location>
</feature>
<reference evidence="2 3" key="1">
    <citation type="submission" date="2019-01" db="EMBL/GenBank/DDBJ databases">
        <authorList>
            <person name="Ferrante I. M."/>
        </authorList>
    </citation>
    <scope>NUCLEOTIDE SEQUENCE [LARGE SCALE GENOMIC DNA]</scope>
    <source>
        <strain evidence="2 3">B856</strain>
    </source>
</reference>
<protein>
    <submittedName>
        <fullName evidence="2">Uncharacterized protein</fullName>
    </submittedName>
</protein>
<evidence type="ECO:0000313" key="2">
    <source>
        <dbReference type="EMBL" id="VEU38956.1"/>
    </source>
</evidence>
<evidence type="ECO:0000256" key="1">
    <source>
        <dbReference type="SAM" id="MobiDB-lite"/>
    </source>
</evidence>
<keyword evidence="3" id="KW-1185">Reference proteome</keyword>
<proteinExistence type="predicted"/>
<sequence length="593" mass="68355">MESHAYHEFDPQGIEKLLQKELYELSVEDRNDILEEIHGVRCVAVPETPQLLSESLMMLENELRNTYASSPTKTEHAHYSRNEQQELKLVFQKSLQYPNSYIHQNNFRLSFLRYEFFDIRKAARRMVKFMFCVTKYFGDYALQRKIVLSDFTKPEIKVMKLGHTQLLPFRDRSGRRIVCVFPDADYFAIDYRIRIKIALYMNFVMGSGGSTLEDDIQDDADTQRKGAVFLVWMDSKSKPNIEPPTPAVDGTAQSAAKKSLNNNIDLIRTMGIEFQQASTVRVSAMHMCTPDTPLFRLQRSLISLSFGPFRSRLCMHLGEAVEVHYVLKGYGIPTEQIPISYSGNIKTNELKRWCATRSIMEDPSLQTSFDRRNLVEFPRLIDVVFKNGTSAYSNPGNVHFRSLMEWKYEELQHKTQIKLVRGQKEVLVKHLINGLLEEIEERNLRLLNWNAKDAFWCRLCETKLIRKKLSYIVQEFLEKSLRDAAATKSKQVSQSATSIFLQDRSPHITRSLQQHIPCTTSPSNKEGIDISQDFDVPPKRRKRSSSLDMDDFIDPDLNENIHTIFSPIRPQPVVSGFNSCGVCEGCKGCEGCR</sequence>
<dbReference type="AlphaFoldDB" id="A0A448ZAB8"/>
<evidence type="ECO:0000313" key="3">
    <source>
        <dbReference type="Proteomes" id="UP000291116"/>
    </source>
</evidence>
<organism evidence="2 3">
    <name type="scientific">Pseudo-nitzschia multistriata</name>
    <dbReference type="NCBI Taxonomy" id="183589"/>
    <lineage>
        <taxon>Eukaryota</taxon>
        <taxon>Sar</taxon>
        <taxon>Stramenopiles</taxon>
        <taxon>Ochrophyta</taxon>
        <taxon>Bacillariophyta</taxon>
        <taxon>Bacillariophyceae</taxon>
        <taxon>Bacillariophycidae</taxon>
        <taxon>Bacillariales</taxon>
        <taxon>Bacillariaceae</taxon>
        <taxon>Pseudo-nitzschia</taxon>
    </lineage>
</organism>
<name>A0A448ZAB8_9STRA</name>
<accession>A0A448ZAB8</accession>
<dbReference type="EMBL" id="CAACVS010000195">
    <property type="protein sequence ID" value="VEU38956.1"/>
    <property type="molecule type" value="Genomic_DNA"/>
</dbReference>